<dbReference type="Proteomes" id="UP000274756">
    <property type="component" value="Unassembled WGS sequence"/>
</dbReference>
<keyword evidence="4" id="KW-1185">Reference proteome</keyword>
<evidence type="ECO:0000313" key="4">
    <source>
        <dbReference type="Proteomes" id="UP000274756"/>
    </source>
</evidence>
<accession>A0A158Q424</accession>
<evidence type="ECO:0000256" key="1">
    <source>
        <dbReference type="SAM" id="MobiDB-lite"/>
    </source>
</evidence>
<proteinExistence type="predicted"/>
<dbReference type="WBParaSite" id="DME_0000384501-mRNA-1">
    <property type="protein sequence ID" value="DME_0000384501-mRNA-1"/>
    <property type="gene ID" value="DME_0000384501"/>
</dbReference>
<dbReference type="AlphaFoldDB" id="A0A158Q424"/>
<organism evidence="3 5">
    <name type="scientific">Dracunculus medinensis</name>
    <name type="common">Guinea worm</name>
    <dbReference type="NCBI Taxonomy" id="318479"/>
    <lineage>
        <taxon>Eukaryota</taxon>
        <taxon>Metazoa</taxon>
        <taxon>Ecdysozoa</taxon>
        <taxon>Nematoda</taxon>
        <taxon>Chromadorea</taxon>
        <taxon>Rhabditida</taxon>
        <taxon>Spirurina</taxon>
        <taxon>Dracunculoidea</taxon>
        <taxon>Dracunculidae</taxon>
        <taxon>Dracunculus</taxon>
    </lineage>
</organism>
<evidence type="ECO:0000313" key="5">
    <source>
        <dbReference type="WBParaSite" id="DME_0000384501-mRNA-1"/>
    </source>
</evidence>
<protein>
    <submittedName>
        <fullName evidence="2 5">Uncharacterized protein</fullName>
    </submittedName>
</protein>
<name>A0A158Q424_DRAME</name>
<reference evidence="5" key="1">
    <citation type="submission" date="2016-04" db="UniProtKB">
        <authorList>
            <consortium name="WormBaseParasite"/>
        </authorList>
    </citation>
    <scope>IDENTIFICATION</scope>
</reference>
<dbReference type="Proteomes" id="UP000038040">
    <property type="component" value="Unplaced"/>
</dbReference>
<evidence type="ECO:0000313" key="3">
    <source>
        <dbReference type="Proteomes" id="UP000038040"/>
    </source>
</evidence>
<feature type="region of interest" description="Disordered" evidence="1">
    <location>
        <begin position="1"/>
        <end position="22"/>
    </location>
</feature>
<dbReference type="EMBL" id="UYYG01001163">
    <property type="protein sequence ID" value="VDN57877.1"/>
    <property type="molecule type" value="Genomic_DNA"/>
</dbReference>
<gene>
    <name evidence="2" type="ORF">DME_LOCUS7850</name>
</gene>
<reference evidence="2 4" key="2">
    <citation type="submission" date="2018-11" db="EMBL/GenBank/DDBJ databases">
        <authorList>
            <consortium name="Pathogen Informatics"/>
        </authorList>
    </citation>
    <scope>NUCLEOTIDE SEQUENCE [LARGE SCALE GENOMIC DNA]</scope>
</reference>
<evidence type="ECO:0000313" key="2">
    <source>
        <dbReference type="EMBL" id="VDN57877.1"/>
    </source>
</evidence>
<sequence>MVKWSDTLDTASASPDAHDTSSPVVHAISLQSGLKAIPRLVNKMCSQARPYQRGTSEYLWTLQAKRSLSTPCLSIVWISPVGGPSSSLESRGTPGQPTLQPVRLYLSQSPLEKFRTRSYRGAETGNLQGSNHVMVRAKIRIKLTTRKQHPPRSFNYLKLNNLRIFQTELLKHLNNTNINDFSGTANEYWSKLKECLHKSTTSRAY</sequence>